<dbReference type="Gene3D" id="2.60.120.260">
    <property type="entry name" value="Galactose-binding domain-like"/>
    <property type="match status" value="1"/>
</dbReference>
<sequence>MNTFTNPLTVFRTKYSCKHILLVLATLVFFKAPALHAQVAIKWDAAFGGSGNDVMQCQQQTSDGGYILGGTSTSPASGDKSHNSKGKEDFWIVKVDATGKKQWDKTFGGSGKDFFQTVQQTLDGGYILGGYSNSPVSGDKSDVASFEYDYWVIKIDAAGNKQWDNTFGGKRNDFLISVYPTNDKGYILGGSSNSPVSGKLGLNKSKGSKKDTDYWIIKLNSRGQKEWDRTISGSSFDYLRVIKQTQDKGFIIGGYSYSPSSGNKTGANKGFGDYWIVKVNKLGLIEWNKTIGGRNEDILETLEITKDGGYVLGGTSSSSAGGNKSQNTKGETDYWLVKMDNTGKIIWDKTLGGSRKDNLRSVKQTSDGGYIVGGYSTSPVSGDKSEKSSKDIDFWVIKLDASGSLKWDKTIGGNQEDGLQAVQQIGKGQYILGGYSLSSTSEDRTVSSKGNYDYWLVNILVAEESASNNAGTYALTLKVDGKGSINRSIKKDAYISGSVVSLTAKPAAGYKFTGWSGAVNVLQNPLTITINGNKNITAIFDPIGHNVYEAEEAFLKGAVISSEHMDYSGKGYADVKSKSYSIIRWVITDQQAGNCEISFRYSNGSGNSYPIKVILNDEVIDDSKPFKATETWSTWSIVRINANLKAGVNEIRLKSGEKGGPNVDYLRINNLSTLAETEVATSNSMVLNPVEQETSDTEQVTRLSAYPNPVPNATTLTFTFDQEEEYELSIYDLDGTVIHSFPTKVAKANEEVQILWDAATVQSGIYVAKLKTKSGVQTLRIIKK</sequence>
<dbReference type="EC" id="4.2.2.2" evidence="3"/>
<dbReference type="Proteomes" id="UP000253919">
    <property type="component" value="Unassembled WGS sequence"/>
</dbReference>
<dbReference type="NCBIfam" id="TIGR04183">
    <property type="entry name" value="Por_Secre_tail"/>
    <property type="match status" value="1"/>
</dbReference>
<accession>A0A369QIZ1</accession>
<dbReference type="InterPro" id="IPR008979">
    <property type="entry name" value="Galactose-bd-like_sf"/>
</dbReference>
<evidence type="ECO:0000313" key="4">
    <source>
        <dbReference type="Proteomes" id="UP000253919"/>
    </source>
</evidence>
<gene>
    <name evidence="3" type="ORF">AHMF7616_00849</name>
</gene>
<organism evidence="3 4">
    <name type="scientific">Adhaeribacter pallidiroseus</name>
    <dbReference type="NCBI Taxonomy" id="2072847"/>
    <lineage>
        <taxon>Bacteria</taxon>
        <taxon>Pseudomonadati</taxon>
        <taxon>Bacteroidota</taxon>
        <taxon>Cytophagia</taxon>
        <taxon>Cytophagales</taxon>
        <taxon>Hymenobacteraceae</taxon>
        <taxon>Adhaeribacter</taxon>
    </lineage>
</organism>
<protein>
    <submittedName>
        <fullName evidence="3">Pectate lyase</fullName>
        <ecNumber evidence="3">4.2.2.2</ecNumber>
    </submittedName>
</protein>
<dbReference type="RefSeq" id="WP_115371724.1">
    <property type="nucleotide sequence ID" value="NZ_QASA01000001.1"/>
</dbReference>
<dbReference type="GO" id="GO:0030570">
    <property type="term" value="F:pectate lyase activity"/>
    <property type="evidence" value="ECO:0007669"/>
    <property type="project" value="UniProtKB-EC"/>
</dbReference>
<dbReference type="InterPro" id="IPR005084">
    <property type="entry name" value="CBM6"/>
</dbReference>
<dbReference type="InterPro" id="IPR044060">
    <property type="entry name" value="Bacterial_rp_domain"/>
</dbReference>
<reference evidence="3 4" key="1">
    <citation type="submission" date="2018-04" db="EMBL/GenBank/DDBJ databases">
        <title>Adhaeribacter sp. HMF7616 genome sequencing and assembly.</title>
        <authorList>
            <person name="Kang H."/>
            <person name="Kang J."/>
            <person name="Cha I."/>
            <person name="Kim H."/>
            <person name="Joh K."/>
        </authorList>
    </citation>
    <scope>NUCLEOTIDE SEQUENCE [LARGE SCALE GENOMIC DNA]</scope>
    <source>
        <strain evidence="3 4">HMF7616</strain>
    </source>
</reference>
<dbReference type="Pfam" id="PF18998">
    <property type="entry name" value="Flg_new_2"/>
    <property type="match status" value="1"/>
</dbReference>
<dbReference type="PANTHER" id="PTHR42754:SF1">
    <property type="entry name" value="LIPOPROTEIN"/>
    <property type="match status" value="1"/>
</dbReference>
<dbReference type="InterPro" id="IPR026444">
    <property type="entry name" value="Secre_tail"/>
</dbReference>
<evidence type="ECO:0000259" key="2">
    <source>
        <dbReference type="PROSITE" id="PS51175"/>
    </source>
</evidence>
<feature type="chain" id="PRO_5016892866" evidence="1">
    <location>
        <begin position="38"/>
        <end position="784"/>
    </location>
</feature>
<dbReference type="AlphaFoldDB" id="A0A369QIZ1"/>
<evidence type="ECO:0000313" key="3">
    <source>
        <dbReference type="EMBL" id="RDC62258.1"/>
    </source>
</evidence>
<feature type="domain" description="CBM6" evidence="2">
    <location>
        <begin position="546"/>
        <end position="669"/>
    </location>
</feature>
<dbReference type="Pfam" id="PF16990">
    <property type="entry name" value="CBM_35"/>
    <property type="match status" value="1"/>
</dbReference>
<evidence type="ECO:0000256" key="1">
    <source>
        <dbReference type="SAM" id="SignalP"/>
    </source>
</evidence>
<feature type="signal peptide" evidence="1">
    <location>
        <begin position="1"/>
        <end position="37"/>
    </location>
</feature>
<dbReference type="PANTHER" id="PTHR42754">
    <property type="entry name" value="ENDOGLUCANASE"/>
    <property type="match status" value="1"/>
</dbReference>
<name>A0A369QIZ1_9BACT</name>
<dbReference type="PROSITE" id="PS51175">
    <property type="entry name" value="CBM6"/>
    <property type="match status" value="1"/>
</dbReference>
<dbReference type="GO" id="GO:0030246">
    <property type="term" value="F:carbohydrate binding"/>
    <property type="evidence" value="ECO:0007669"/>
    <property type="project" value="InterPro"/>
</dbReference>
<dbReference type="EMBL" id="QASA01000001">
    <property type="protein sequence ID" value="RDC62258.1"/>
    <property type="molecule type" value="Genomic_DNA"/>
</dbReference>
<keyword evidence="3" id="KW-0456">Lyase</keyword>
<dbReference type="SUPFAM" id="SSF49785">
    <property type="entry name" value="Galactose-binding domain-like"/>
    <property type="match status" value="1"/>
</dbReference>
<comment type="caution">
    <text evidence="3">The sequence shown here is derived from an EMBL/GenBank/DDBJ whole genome shotgun (WGS) entry which is preliminary data.</text>
</comment>
<keyword evidence="1" id="KW-0732">Signal</keyword>
<keyword evidence="4" id="KW-1185">Reference proteome</keyword>
<dbReference type="Pfam" id="PF18962">
    <property type="entry name" value="Por_Secre_tail"/>
    <property type="match status" value="1"/>
</dbReference>
<proteinExistence type="predicted"/>
<dbReference type="OrthoDB" id="5377264at2"/>